<name>A0A0E9S5P9_ANGAN</name>
<evidence type="ECO:0000313" key="1">
    <source>
        <dbReference type="EMBL" id="JAH35853.1"/>
    </source>
</evidence>
<organism evidence="1">
    <name type="scientific">Anguilla anguilla</name>
    <name type="common">European freshwater eel</name>
    <name type="synonym">Muraena anguilla</name>
    <dbReference type="NCBI Taxonomy" id="7936"/>
    <lineage>
        <taxon>Eukaryota</taxon>
        <taxon>Metazoa</taxon>
        <taxon>Chordata</taxon>
        <taxon>Craniata</taxon>
        <taxon>Vertebrata</taxon>
        <taxon>Euteleostomi</taxon>
        <taxon>Actinopterygii</taxon>
        <taxon>Neopterygii</taxon>
        <taxon>Teleostei</taxon>
        <taxon>Anguilliformes</taxon>
        <taxon>Anguillidae</taxon>
        <taxon>Anguilla</taxon>
    </lineage>
</organism>
<reference evidence="1" key="2">
    <citation type="journal article" date="2015" name="Fish Shellfish Immunol.">
        <title>Early steps in the European eel (Anguilla anguilla)-Vibrio vulnificus interaction in the gills: Role of the RtxA13 toxin.</title>
        <authorList>
            <person name="Callol A."/>
            <person name="Pajuelo D."/>
            <person name="Ebbesson L."/>
            <person name="Teles M."/>
            <person name="MacKenzie S."/>
            <person name="Amaro C."/>
        </authorList>
    </citation>
    <scope>NUCLEOTIDE SEQUENCE</scope>
</reference>
<dbReference type="AlphaFoldDB" id="A0A0E9S5P9"/>
<sequence>MSLFAIGMVMLLIYIHINNTLLTV</sequence>
<proteinExistence type="predicted"/>
<protein>
    <submittedName>
        <fullName evidence="1">Uncharacterized protein</fullName>
    </submittedName>
</protein>
<dbReference type="EMBL" id="GBXM01072724">
    <property type="protein sequence ID" value="JAH35853.1"/>
    <property type="molecule type" value="Transcribed_RNA"/>
</dbReference>
<reference evidence="1" key="1">
    <citation type="submission" date="2014-11" db="EMBL/GenBank/DDBJ databases">
        <authorList>
            <person name="Amaro Gonzalez C."/>
        </authorList>
    </citation>
    <scope>NUCLEOTIDE SEQUENCE</scope>
</reference>
<accession>A0A0E9S5P9</accession>